<reference evidence="1" key="2">
    <citation type="submission" date="2020-11" db="EMBL/GenBank/DDBJ databases">
        <authorList>
            <person name="McCartney M.A."/>
            <person name="Auch B."/>
            <person name="Kono T."/>
            <person name="Mallez S."/>
            <person name="Becker A."/>
            <person name="Gohl D.M."/>
            <person name="Silverstein K.A.T."/>
            <person name="Koren S."/>
            <person name="Bechman K.B."/>
            <person name="Herman A."/>
            <person name="Abrahante J.E."/>
            <person name="Garbe J."/>
        </authorList>
    </citation>
    <scope>NUCLEOTIDE SEQUENCE</scope>
    <source>
        <strain evidence="1">Duluth1</strain>
        <tissue evidence="1">Whole animal</tissue>
    </source>
</reference>
<proteinExistence type="predicted"/>
<reference evidence="1" key="1">
    <citation type="journal article" date="2019" name="bioRxiv">
        <title>The Genome of the Zebra Mussel, Dreissena polymorpha: A Resource for Invasive Species Research.</title>
        <authorList>
            <person name="McCartney M.A."/>
            <person name="Auch B."/>
            <person name="Kono T."/>
            <person name="Mallez S."/>
            <person name="Zhang Y."/>
            <person name="Obille A."/>
            <person name="Becker A."/>
            <person name="Abrahante J.E."/>
            <person name="Garbe J."/>
            <person name="Badalamenti J.P."/>
            <person name="Herman A."/>
            <person name="Mangelson H."/>
            <person name="Liachko I."/>
            <person name="Sullivan S."/>
            <person name="Sone E.D."/>
            <person name="Koren S."/>
            <person name="Silverstein K.A.T."/>
            <person name="Beckman K.B."/>
            <person name="Gohl D.M."/>
        </authorList>
    </citation>
    <scope>NUCLEOTIDE SEQUENCE</scope>
    <source>
        <strain evidence="1">Duluth1</strain>
        <tissue evidence="1">Whole animal</tissue>
    </source>
</reference>
<organism evidence="1 2">
    <name type="scientific">Dreissena polymorpha</name>
    <name type="common">Zebra mussel</name>
    <name type="synonym">Mytilus polymorpha</name>
    <dbReference type="NCBI Taxonomy" id="45954"/>
    <lineage>
        <taxon>Eukaryota</taxon>
        <taxon>Metazoa</taxon>
        <taxon>Spiralia</taxon>
        <taxon>Lophotrochozoa</taxon>
        <taxon>Mollusca</taxon>
        <taxon>Bivalvia</taxon>
        <taxon>Autobranchia</taxon>
        <taxon>Heteroconchia</taxon>
        <taxon>Euheterodonta</taxon>
        <taxon>Imparidentia</taxon>
        <taxon>Neoheterodontei</taxon>
        <taxon>Myida</taxon>
        <taxon>Dreissenoidea</taxon>
        <taxon>Dreissenidae</taxon>
        <taxon>Dreissena</taxon>
    </lineage>
</organism>
<gene>
    <name evidence="1" type="ORF">DPMN_110050</name>
</gene>
<accession>A0A9D4KBX3</accession>
<dbReference type="AlphaFoldDB" id="A0A9D4KBX3"/>
<evidence type="ECO:0000313" key="2">
    <source>
        <dbReference type="Proteomes" id="UP000828390"/>
    </source>
</evidence>
<evidence type="ECO:0000313" key="1">
    <source>
        <dbReference type="EMBL" id="KAH3836679.1"/>
    </source>
</evidence>
<dbReference type="EMBL" id="JAIWYP010000004">
    <property type="protein sequence ID" value="KAH3836679.1"/>
    <property type="molecule type" value="Genomic_DNA"/>
</dbReference>
<comment type="caution">
    <text evidence="1">The sequence shown here is derived from an EMBL/GenBank/DDBJ whole genome shotgun (WGS) entry which is preliminary data.</text>
</comment>
<sequence length="263" mass="29507">MEQKGLLLAAYTEYTSRKHDNVMGSHIESKTAIGKEFYSTSQIDVNSISTREGADTSNSDQTLDDLNSVYVKMETDELYSTAAGFYSMFAKSQQVLGEEIHQDCNIKDGLNLVHEQLEKIGFLKMVQDQTKQDGFTSACVKSKQMGCEIMHQDVTRQPGYNSVCMNRKQSPDSNAYRAHNGLHPVGVKTTKMDHDNNLHVSRDPSCEKGEMVISFFNIRVYFKNGRGHYGVTHGMCAIGQRPGLAENSSIQIQVKRTWLLCCL</sequence>
<dbReference type="Proteomes" id="UP000828390">
    <property type="component" value="Unassembled WGS sequence"/>
</dbReference>
<keyword evidence="2" id="KW-1185">Reference proteome</keyword>
<name>A0A9D4KBX3_DREPO</name>
<protein>
    <submittedName>
        <fullName evidence="1">Uncharacterized protein</fullName>
    </submittedName>
</protein>